<proteinExistence type="predicted"/>
<dbReference type="Proteomes" id="UP000426246">
    <property type="component" value="Chromosome"/>
</dbReference>
<sequence>MANPLSSDHPHIYKKHMKVFLRKHKALRLGVISFSLGSAKREGNGLFKIASLSIKVAYIPTNGCSIATATKADQMFGLPIWQKLSFPNYSTCISQSG</sequence>
<organism evidence="1 2">
    <name type="scientific">Paenibacillus psychroresistens</name>
    <dbReference type="NCBI Taxonomy" id="1778678"/>
    <lineage>
        <taxon>Bacteria</taxon>
        <taxon>Bacillati</taxon>
        <taxon>Bacillota</taxon>
        <taxon>Bacilli</taxon>
        <taxon>Bacillales</taxon>
        <taxon>Paenibacillaceae</taxon>
        <taxon>Paenibacillus</taxon>
    </lineage>
</organism>
<name>A0A6B8RPV4_9BACL</name>
<dbReference type="KEGG" id="ppsc:EHS13_23075"/>
<evidence type="ECO:0000313" key="2">
    <source>
        <dbReference type="Proteomes" id="UP000426246"/>
    </source>
</evidence>
<dbReference type="EMBL" id="CP034235">
    <property type="protein sequence ID" value="QGQ97565.1"/>
    <property type="molecule type" value="Genomic_DNA"/>
</dbReference>
<dbReference type="AlphaFoldDB" id="A0A6B8RPV4"/>
<keyword evidence="2" id="KW-1185">Reference proteome</keyword>
<evidence type="ECO:0000313" key="1">
    <source>
        <dbReference type="EMBL" id="QGQ97565.1"/>
    </source>
</evidence>
<accession>A0A6B8RPV4</accession>
<protein>
    <submittedName>
        <fullName evidence="1">Uncharacterized protein</fullName>
    </submittedName>
</protein>
<gene>
    <name evidence="1" type="ORF">EHS13_23075</name>
</gene>
<reference evidence="2" key="1">
    <citation type="submission" date="2018-11" db="EMBL/GenBank/DDBJ databases">
        <title>Complete genome sequence of Paenibacillus sp. ML311-T8.</title>
        <authorList>
            <person name="Nam Y.-D."/>
            <person name="Kang J."/>
            <person name="Chung W.-H."/>
            <person name="Park Y.S."/>
        </authorList>
    </citation>
    <scope>NUCLEOTIDE SEQUENCE [LARGE SCALE GENOMIC DNA]</scope>
    <source>
        <strain evidence="2">ML311-T8</strain>
    </source>
</reference>